<comment type="caution">
    <text evidence="1">The sequence shown here is derived from an EMBL/GenBank/DDBJ whole genome shotgun (WGS) entry which is preliminary data.</text>
</comment>
<dbReference type="Gramene" id="mRNA:HanXRQr2_Chr16g0760851">
    <property type="protein sequence ID" value="mRNA:HanXRQr2_Chr16g0760851"/>
    <property type="gene ID" value="HanXRQr2_Chr16g0760851"/>
</dbReference>
<sequence>MFCYNCLCDSEDGRYGVTGYLLLDDELRAEIKMFGKPKGSVRFHKRMVSLCLCVSD</sequence>
<gene>
    <name evidence="1" type="ORF">HanXRQr2_Chr16g0760841</name>
    <name evidence="2" type="ORF">HanXRQr2_Chr16g0760851</name>
</gene>
<dbReference type="Gramene" id="mRNA:HanXRQr2_Chr16g0760841">
    <property type="protein sequence ID" value="mRNA:HanXRQr2_Chr16g0760841"/>
    <property type="gene ID" value="HanXRQr2_Chr16g0760841"/>
</dbReference>
<organism evidence="1 3">
    <name type="scientific">Helianthus annuus</name>
    <name type="common">Common sunflower</name>
    <dbReference type="NCBI Taxonomy" id="4232"/>
    <lineage>
        <taxon>Eukaryota</taxon>
        <taxon>Viridiplantae</taxon>
        <taxon>Streptophyta</taxon>
        <taxon>Embryophyta</taxon>
        <taxon>Tracheophyta</taxon>
        <taxon>Spermatophyta</taxon>
        <taxon>Magnoliopsida</taxon>
        <taxon>eudicotyledons</taxon>
        <taxon>Gunneridae</taxon>
        <taxon>Pentapetalae</taxon>
        <taxon>asterids</taxon>
        <taxon>campanulids</taxon>
        <taxon>Asterales</taxon>
        <taxon>Asteraceae</taxon>
        <taxon>Asteroideae</taxon>
        <taxon>Heliantheae alliance</taxon>
        <taxon>Heliantheae</taxon>
        <taxon>Helianthus</taxon>
    </lineage>
</organism>
<evidence type="ECO:0000313" key="2">
    <source>
        <dbReference type="EMBL" id="KAF5761077.1"/>
    </source>
</evidence>
<evidence type="ECO:0000313" key="3">
    <source>
        <dbReference type="Proteomes" id="UP000215914"/>
    </source>
</evidence>
<protein>
    <submittedName>
        <fullName evidence="1">Uncharacterized protein</fullName>
    </submittedName>
</protein>
<proteinExistence type="predicted"/>
<reference evidence="1" key="2">
    <citation type="submission" date="2020-06" db="EMBL/GenBank/DDBJ databases">
        <title>Helianthus annuus Genome sequencing and assembly Release 2.</title>
        <authorList>
            <person name="Gouzy J."/>
            <person name="Langlade N."/>
            <person name="Munos S."/>
        </authorList>
    </citation>
    <scope>NUCLEOTIDE SEQUENCE</scope>
    <source>
        <tissue evidence="1">Leaves</tissue>
    </source>
</reference>
<dbReference type="Proteomes" id="UP000215914">
    <property type="component" value="Unassembled WGS sequence"/>
</dbReference>
<dbReference type="EMBL" id="MNCJ02000331">
    <property type="protein sequence ID" value="KAF5761076.1"/>
    <property type="molecule type" value="Genomic_DNA"/>
</dbReference>
<name>A0A9K3DVJ3_HELAN</name>
<reference evidence="1" key="1">
    <citation type="journal article" date="2017" name="Nature">
        <title>The sunflower genome provides insights into oil metabolism, flowering and Asterid evolution.</title>
        <authorList>
            <person name="Badouin H."/>
            <person name="Gouzy J."/>
            <person name="Grassa C.J."/>
            <person name="Murat F."/>
            <person name="Staton S.E."/>
            <person name="Cottret L."/>
            <person name="Lelandais-Briere C."/>
            <person name="Owens G.L."/>
            <person name="Carrere S."/>
            <person name="Mayjonade B."/>
            <person name="Legrand L."/>
            <person name="Gill N."/>
            <person name="Kane N.C."/>
            <person name="Bowers J.E."/>
            <person name="Hubner S."/>
            <person name="Bellec A."/>
            <person name="Berard A."/>
            <person name="Berges H."/>
            <person name="Blanchet N."/>
            <person name="Boniface M.C."/>
            <person name="Brunel D."/>
            <person name="Catrice O."/>
            <person name="Chaidir N."/>
            <person name="Claudel C."/>
            <person name="Donnadieu C."/>
            <person name="Faraut T."/>
            <person name="Fievet G."/>
            <person name="Helmstetter N."/>
            <person name="King M."/>
            <person name="Knapp S.J."/>
            <person name="Lai Z."/>
            <person name="Le Paslier M.C."/>
            <person name="Lippi Y."/>
            <person name="Lorenzon L."/>
            <person name="Mandel J.R."/>
            <person name="Marage G."/>
            <person name="Marchand G."/>
            <person name="Marquand E."/>
            <person name="Bret-Mestries E."/>
            <person name="Morien E."/>
            <person name="Nambeesan S."/>
            <person name="Nguyen T."/>
            <person name="Pegot-Espagnet P."/>
            <person name="Pouilly N."/>
            <person name="Raftis F."/>
            <person name="Sallet E."/>
            <person name="Schiex T."/>
            <person name="Thomas J."/>
            <person name="Vandecasteele C."/>
            <person name="Vares D."/>
            <person name="Vear F."/>
            <person name="Vautrin S."/>
            <person name="Crespi M."/>
            <person name="Mangin B."/>
            <person name="Burke J.M."/>
            <person name="Salse J."/>
            <person name="Munos S."/>
            <person name="Vincourt P."/>
            <person name="Rieseberg L.H."/>
            <person name="Langlade N.B."/>
        </authorList>
    </citation>
    <scope>NUCLEOTIDE SEQUENCE</scope>
    <source>
        <tissue evidence="1">Leaves</tissue>
    </source>
</reference>
<dbReference type="EMBL" id="MNCJ02000331">
    <property type="protein sequence ID" value="KAF5761077.1"/>
    <property type="molecule type" value="Genomic_DNA"/>
</dbReference>
<accession>A0A9K3DVJ3</accession>
<keyword evidence="3" id="KW-1185">Reference proteome</keyword>
<dbReference type="AlphaFoldDB" id="A0A9K3DVJ3"/>
<evidence type="ECO:0000313" key="1">
    <source>
        <dbReference type="EMBL" id="KAF5761076.1"/>
    </source>
</evidence>